<dbReference type="AlphaFoldDB" id="A0A0N5A3D9"/>
<evidence type="ECO:0000256" key="3">
    <source>
        <dbReference type="ARBA" id="ARBA00022729"/>
    </source>
</evidence>
<dbReference type="GO" id="GO:1902667">
    <property type="term" value="P:regulation of axon guidance"/>
    <property type="evidence" value="ECO:0007669"/>
    <property type="project" value="UniProtKB-ARBA"/>
</dbReference>
<dbReference type="Pfam" id="PF00053">
    <property type="entry name" value="EGF_laminin"/>
    <property type="match status" value="1"/>
</dbReference>
<dbReference type="GO" id="GO:0009888">
    <property type="term" value="P:tissue development"/>
    <property type="evidence" value="ECO:0007669"/>
    <property type="project" value="TreeGrafter"/>
</dbReference>
<dbReference type="InterPro" id="IPR002049">
    <property type="entry name" value="LE_dom"/>
</dbReference>
<evidence type="ECO:0000259" key="10">
    <source>
        <dbReference type="PROSITE" id="PS50027"/>
    </source>
</evidence>
<dbReference type="SMART" id="SM00180">
    <property type="entry name" value="EGF_Lam"/>
    <property type="match status" value="3"/>
</dbReference>
<dbReference type="WBParaSite" id="PTRK_0001614500.1">
    <property type="protein sequence ID" value="PTRK_0001614500.1"/>
    <property type="gene ID" value="PTRK_0001614500"/>
</dbReference>
<evidence type="ECO:0000259" key="11">
    <source>
        <dbReference type="PROSITE" id="PS50189"/>
    </source>
</evidence>
<dbReference type="InterPro" id="IPR018933">
    <property type="entry name" value="Netrin_module_non-TIMP"/>
</dbReference>
<dbReference type="PROSITE" id="PS01248">
    <property type="entry name" value="EGF_LAM_1"/>
    <property type="match status" value="1"/>
</dbReference>
<dbReference type="GO" id="GO:0008045">
    <property type="term" value="P:motor neuron axon guidance"/>
    <property type="evidence" value="ECO:0007669"/>
    <property type="project" value="TreeGrafter"/>
</dbReference>
<comment type="subcellular location">
    <subcellularLocation>
        <location evidence="1">Secreted</location>
    </subcellularLocation>
</comment>
<dbReference type="Pfam" id="PF01759">
    <property type="entry name" value="NTR"/>
    <property type="match status" value="1"/>
</dbReference>
<dbReference type="Gene3D" id="2.40.50.120">
    <property type="match status" value="1"/>
</dbReference>
<dbReference type="InterPro" id="IPR050440">
    <property type="entry name" value="Laminin/Netrin_ECM"/>
</dbReference>
<dbReference type="InterPro" id="IPR008993">
    <property type="entry name" value="TIMP-like_OB-fold"/>
</dbReference>
<keyword evidence="6" id="KW-0325">Glycoprotein</keyword>
<dbReference type="GO" id="GO:0005604">
    <property type="term" value="C:basement membrane"/>
    <property type="evidence" value="ECO:0007669"/>
    <property type="project" value="TreeGrafter"/>
</dbReference>
<accession>A0A0N5A3D9</accession>
<dbReference type="Proteomes" id="UP000038045">
    <property type="component" value="Unplaced"/>
</dbReference>
<dbReference type="PROSITE" id="PS50189">
    <property type="entry name" value="NTR"/>
    <property type="match status" value="1"/>
</dbReference>
<dbReference type="GO" id="GO:0048813">
    <property type="term" value="P:dendrite morphogenesis"/>
    <property type="evidence" value="ECO:0007669"/>
    <property type="project" value="UniProtKB-ARBA"/>
</dbReference>
<evidence type="ECO:0000256" key="6">
    <source>
        <dbReference type="ARBA" id="ARBA00023180"/>
    </source>
</evidence>
<evidence type="ECO:0000313" key="14">
    <source>
        <dbReference type="WBParaSite" id="PTRK_0001614500.1"/>
    </source>
</evidence>
<keyword evidence="13" id="KW-1185">Reference proteome</keyword>
<evidence type="ECO:0000256" key="5">
    <source>
        <dbReference type="ARBA" id="ARBA00023157"/>
    </source>
</evidence>
<keyword evidence="5 8" id="KW-1015">Disulfide bond</keyword>
<name>A0A0N5A3D9_PARTI</name>
<dbReference type="STRING" id="131310.A0A0N5A3D9"/>
<evidence type="ECO:0000256" key="2">
    <source>
        <dbReference type="ARBA" id="ARBA00022525"/>
    </source>
</evidence>
<dbReference type="PROSITE" id="PS51117">
    <property type="entry name" value="LAMININ_NTER"/>
    <property type="match status" value="1"/>
</dbReference>
<organism evidence="13 14">
    <name type="scientific">Parastrongyloides trichosuri</name>
    <name type="common">Possum-specific nematode worm</name>
    <dbReference type="NCBI Taxonomy" id="131310"/>
    <lineage>
        <taxon>Eukaryota</taxon>
        <taxon>Metazoa</taxon>
        <taxon>Ecdysozoa</taxon>
        <taxon>Nematoda</taxon>
        <taxon>Chromadorea</taxon>
        <taxon>Rhabditida</taxon>
        <taxon>Tylenchina</taxon>
        <taxon>Panagrolaimomorpha</taxon>
        <taxon>Strongyloidoidea</taxon>
        <taxon>Strongyloididae</taxon>
        <taxon>Parastrongyloides</taxon>
    </lineage>
</organism>
<keyword evidence="2" id="KW-0964">Secreted</keyword>
<dbReference type="GO" id="GO:0009887">
    <property type="term" value="P:animal organ morphogenesis"/>
    <property type="evidence" value="ECO:0007669"/>
    <property type="project" value="TreeGrafter"/>
</dbReference>
<dbReference type="Pfam" id="PF24973">
    <property type="entry name" value="EGF_LMN_ATRN"/>
    <property type="match status" value="2"/>
</dbReference>
<dbReference type="GO" id="GO:0030424">
    <property type="term" value="C:axon"/>
    <property type="evidence" value="ECO:0007669"/>
    <property type="project" value="UniProtKB-ARBA"/>
</dbReference>
<evidence type="ECO:0000256" key="4">
    <source>
        <dbReference type="ARBA" id="ARBA00022737"/>
    </source>
</evidence>
<feature type="domain" description="Laminin EGF-like" evidence="10">
    <location>
        <begin position="408"/>
        <end position="457"/>
    </location>
</feature>
<dbReference type="FunFam" id="2.10.25.10:FF:000048">
    <property type="entry name" value="Netrin 3"/>
    <property type="match status" value="1"/>
</dbReference>
<dbReference type="FunFam" id="2.10.25.10:FF:000081">
    <property type="entry name" value="Netrin 1"/>
    <property type="match status" value="1"/>
</dbReference>
<dbReference type="PANTHER" id="PTHR10574">
    <property type="entry name" value="NETRIN/LAMININ-RELATED"/>
    <property type="match status" value="1"/>
</dbReference>
<feature type="domain" description="NTR" evidence="11">
    <location>
        <begin position="472"/>
        <end position="599"/>
    </location>
</feature>
<dbReference type="PROSITE" id="PS50027">
    <property type="entry name" value="EGF_LAM_2"/>
    <property type="match status" value="1"/>
</dbReference>
<evidence type="ECO:0000256" key="8">
    <source>
        <dbReference type="PROSITE-ProRule" id="PRU00460"/>
    </source>
</evidence>
<dbReference type="GO" id="GO:0005576">
    <property type="term" value="C:extracellular region"/>
    <property type="evidence" value="ECO:0007669"/>
    <property type="project" value="UniProtKB-SubCell"/>
</dbReference>
<dbReference type="SMART" id="SM00643">
    <property type="entry name" value="C345C"/>
    <property type="match status" value="1"/>
</dbReference>
<reference evidence="14" key="1">
    <citation type="submission" date="2017-02" db="UniProtKB">
        <authorList>
            <consortium name="WormBaseParasite"/>
        </authorList>
    </citation>
    <scope>IDENTIFICATION</scope>
</reference>
<keyword evidence="4" id="KW-0677">Repeat</keyword>
<dbReference type="InterPro" id="IPR056863">
    <property type="entry name" value="LMN_ATRN_NET-like_EGF"/>
</dbReference>
<feature type="chain" id="PRO_5005892847" evidence="9">
    <location>
        <begin position="20"/>
        <end position="605"/>
    </location>
</feature>
<dbReference type="SMART" id="SM00136">
    <property type="entry name" value="LamNT"/>
    <property type="match status" value="1"/>
</dbReference>
<dbReference type="PANTHER" id="PTHR10574:SF365">
    <property type="entry name" value="NETRIN-A-RELATED"/>
    <property type="match status" value="1"/>
</dbReference>
<feature type="disulfide bond" evidence="8">
    <location>
        <begin position="441"/>
        <end position="455"/>
    </location>
</feature>
<feature type="domain" description="Laminin N-terminal" evidence="12">
    <location>
        <begin position="41"/>
        <end position="288"/>
    </location>
</feature>
<evidence type="ECO:0000256" key="7">
    <source>
        <dbReference type="ARBA" id="ARBA00023292"/>
    </source>
</evidence>
<dbReference type="FunFam" id="2.60.120.260:FF:000098">
    <property type="entry name" value="Netrin-A, isoform B"/>
    <property type="match status" value="1"/>
</dbReference>
<feature type="disulfide bond" evidence="8">
    <location>
        <begin position="410"/>
        <end position="427"/>
    </location>
</feature>
<dbReference type="CDD" id="cd03579">
    <property type="entry name" value="NTR_netrin-1_like"/>
    <property type="match status" value="1"/>
</dbReference>
<dbReference type="Pfam" id="PF00055">
    <property type="entry name" value="Laminin_N"/>
    <property type="match status" value="1"/>
</dbReference>
<evidence type="ECO:0000259" key="12">
    <source>
        <dbReference type="PROSITE" id="PS51117"/>
    </source>
</evidence>
<evidence type="ECO:0000256" key="9">
    <source>
        <dbReference type="SAM" id="SignalP"/>
    </source>
</evidence>
<feature type="disulfide bond" evidence="8">
    <location>
        <begin position="408"/>
        <end position="420"/>
    </location>
</feature>
<sequence length="605" mass="68113">MILMLLSFLLTLTTNLINGAYFSQFSMKQPDHDPCYDSSGRPIKCVPDFINAAFGKPVIASSTCGVDGPSRFCAIRESANGLIRELCDVCDASIKSKSHPASLLTDLNNARNLTCWISEPSLNQNENVTLTLSLGKKFELTYISMQFCNKIADSMAIYKSVDFGKNWIPFQYYSSQCMEMYGKEVKDTISPKNEQEAICTNSHTLSPTASRVAFATLEGRPSAFRFEQSPILQDWVTATDIRIVFNKPAVFNDQLYAIASSNNITDEISSDVIEKSYYSMAELAVGGRCKCNGHASRCIYDKKGQYTCDCKHNTAGNDCERCKPFHYDRPWARATSDSANACVACNCNLHARKCRFNAELYRLSGNKSGGICINCRHNTAGRNCHYCKPGFYRDNTKAITHRRACKACGCHLVGSLSKSCNQTSGQCICKPGVTGQTCNRCAKGYQQSRNPQMPCTKILPVMKDVSKNSINCEKCKVSPKRVNLKKFCKRQLALQFYIISREIVTDYVKYEISIERIYKKNEVRIKKGSQYLWLPEKMAICKCPKLRIGQRYIILGGSSMKDGRRQGLSINNHSIVMDWSEEHIERLTKFVKREKNGECDESEEE</sequence>
<dbReference type="PROSITE" id="PS00022">
    <property type="entry name" value="EGF_1"/>
    <property type="match status" value="1"/>
</dbReference>
<evidence type="ECO:0000313" key="13">
    <source>
        <dbReference type="Proteomes" id="UP000038045"/>
    </source>
</evidence>
<proteinExistence type="predicted"/>
<dbReference type="Gene3D" id="2.60.120.260">
    <property type="entry name" value="Galactose-binding domain-like"/>
    <property type="match status" value="1"/>
</dbReference>
<dbReference type="InterPro" id="IPR001134">
    <property type="entry name" value="Netrin_domain"/>
</dbReference>
<dbReference type="SUPFAM" id="SSF50242">
    <property type="entry name" value="TIMP-like"/>
    <property type="match status" value="1"/>
</dbReference>
<dbReference type="Gene3D" id="2.170.300.10">
    <property type="entry name" value="Tie2 ligand-binding domain superfamily"/>
    <property type="match status" value="1"/>
</dbReference>
<dbReference type="InterPro" id="IPR008211">
    <property type="entry name" value="Laminin_N"/>
</dbReference>
<evidence type="ECO:0000256" key="1">
    <source>
        <dbReference type="ARBA" id="ARBA00004613"/>
    </source>
</evidence>
<feature type="signal peptide" evidence="9">
    <location>
        <begin position="1"/>
        <end position="19"/>
    </location>
</feature>
<dbReference type="SUPFAM" id="SSF57196">
    <property type="entry name" value="EGF/Laminin"/>
    <property type="match status" value="3"/>
</dbReference>
<keyword evidence="7 8" id="KW-0424">Laminin EGF-like domain</keyword>
<dbReference type="InterPro" id="IPR000742">
    <property type="entry name" value="EGF"/>
</dbReference>
<dbReference type="Gene3D" id="2.10.25.10">
    <property type="entry name" value="Laminin"/>
    <property type="match status" value="1"/>
</dbReference>
<keyword evidence="3 9" id="KW-0732">Signal</keyword>
<feature type="disulfide bond" evidence="8">
    <location>
        <begin position="429"/>
        <end position="438"/>
    </location>
</feature>
<protein>
    <submittedName>
        <fullName evidence="14">Netrin-1</fullName>
    </submittedName>
</protein>
<dbReference type="CDD" id="cd00055">
    <property type="entry name" value="EGF_Lam"/>
    <property type="match status" value="3"/>
</dbReference>